<keyword evidence="4 6" id="KW-0862">Zinc</keyword>
<evidence type="ECO:0000256" key="2">
    <source>
        <dbReference type="ARBA" id="ARBA00022723"/>
    </source>
</evidence>
<dbReference type="Proteomes" id="UP000075324">
    <property type="component" value="Unassembled WGS sequence"/>
</dbReference>
<evidence type="ECO:0000313" key="10">
    <source>
        <dbReference type="EMBL" id="KYD28588.1"/>
    </source>
</evidence>
<dbReference type="RefSeq" id="WP_062678422.1">
    <property type="nucleotide sequence ID" value="NZ_LQYW01000076.1"/>
</dbReference>
<evidence type="ECO:0000256" key="1">
    <source>
        <dbReference type="ARBA" id="ARBA00022670"/>
    </source>
</evidence>
<keyword evidence="2 6" id="KW-0479">Metal-binding</keyword>
<evidence type="ECO:0000256" key="6">
    <source>
        <dbReference type="RuleBase" id="RU368091"/>
    </source>
</evidence>
<feature type="domain" description="Oligopeptidase F N-terminal" evidence="9">
    <location>
        <begin position="131"/>
        <end position="196"/>
    </location>
</feature>
<dbReference type="GO" id="GO:0004222">
    <property type="term" value="F:metalloendopeptidase activity"/>
    <property type="evidence" value="ECO:0007669"/>
    <property type="project" value="UniProtKB-UniRule"/>
</dbReference>
<dbReference type="AlphaFoldDB" id="A0A150MVT8"/>
<feature type="signal peptide" evidence="7">
    <location>
        <begin position="1"/>
        <end position="23"/>
    </location>
</feature>
<dbReference type="Gene3D" id="1.10.287.830">
    <property type="entry name" value="putative peptidase helix hairpin domain like"/>
    <property type="match status" value="1"/>
</dbReference>
<keyword evidence="1 6" id="KW-0645">Protease</keyword>
<accession>A0A150MVT8</accession>
<evidence type="ECO:0000256" key="7">
    <source>
        <dbReference type="SAM" id="SignalP"/>
    </source>
</evidence>
<dbReference type="CDD" id="cd09608">
    <property type="entry name" value="M3B_PepF"/>
    <property type="match status" value="1"/>
</dbReference>
<dbReference type="InterPro" id="IPR004438">
    <property type="entry name" value="Peptidase_M3B"/>
</dbReference>
<organism evidence="10 11">
    <name type="scientific">Parageobacillus toebii</name>
    <dbReference type="NCBI Taxonomy" id="153151"/>
    <lineage>
        <taxon>Bacteria</taxon>
        <taxon>Bacillati</taxon>
        <taxon>Bacillota</taxon>
        <taxon>Bacilli</taxon>
        <taxon>Bacillales</taxon>
        <taxon>Anoxybacillaceae</taxon>
        <taxon>Parageobacillus</taxon>
    </lineage>
</organism>
<dbReference type="PANTHER" id="PTHR11804">
    <property type="entry name" value="PROTEASE M3 THIMET OLIGOPEPTIDASE-RELATED"/>
    <property type="match status" value="1"/>
</dbReference>
<dbReference type="InterPro" id="IPR001567">
    <property type="entry name" value="Pept_M3A_M3B_dom"/>
</dbReference>
<dbReference type="GO" id="GO:0006508">
    <property type="term" value="P:proteolysis"/>
    <property type="evidence" value="ECO:0007669"/>
    <property type="project" value="UniProtKB-KW"/>
</dbReference>
<comment type="caution">
    <text evidence="10">The sequence shown here is derived from an EMBL/GenBank/DDBJ whole genome shotgun (WGS) entry which is preliminary data.</text>
</comment>
<dbReference type="GO" id="GO:0006518">
    <property type="term" value="P:peptide metabolic process"/>
    <property type="evidence" value="ECO:0007669"/>
    <property type="project" value="TreeGrafter"/>
</dbReference>
<dbReference type="InterPro" id="IPR045090">
    <property type="entry name" value="Pept_M3A_M3B"/>
</dbReference>
<dbReference type="EMBL" id="LQYW01000076">
    <property type="protein sequence ID" value="KYD28588.1"/>
    <property type="molecule type" value="Genomic_DNA"/>
</dbReference>
<protein>
    <recommendedName>
        <fullName evidence="6">Oligopeptidase F</fullName>
        <ecNumber evidence="6">3.4.24.-</ecNumber>
    </recommendedName>
</protein>
<dbReference type="InterPro" id="IPR042088">
    <property type="entry name" value="OligoPept_F_C"/>
</dbReference>
<feature type="domain" description="Peptidase M3A/M3B catalytic" evidence="8">
    <location>
        <begin position="222"/>
        <end position="601"/>
    </location>
</feature>
<dbReference type="GO" id="GO:0046872">
    <property type="term" value="F:metal ion binding"/>
    <property type="evidence" value="ECO:0007669"/>
    <property type="project" value="UniProtKB-UniRule"/>
</dbReference>
<feature type="chain" id="PRO_5007564734" description="Oligopeptidase F" evidence="7">
    <location>
        <begin position="24"/>
        <end position="623"/>
    </location>
</feature>
<evidence type="ECO:0000256" key="3">
    <source>
        <dbReference type="ARBA" id="ARBA00022801"/>
    </source>
</evidence>
<evidence type="ECO:0000259" key="8">
    <source>
        <dbReference type="Pfam" id="PF01432"/>
    </source>
</evidence>
<evidence type="ECO:0000256" key="4">
    <source>
        <dbReference type="ARBA" id="ARBA00022833"/>
    </source>
</evidence>
<dbReference type="PATRIC" id="fig|153151.4.peg.3946"/>
<keyword evidence="5 6" id="KW-0482">Metalloprotease</keyword>
<comment type="function">
    <text evidence="6">Has oligopeptidase activity and degrades a variety of small bioactive peptides.</text>
</comment>
<dbReference type="Gene3D" id="1.10.1370.20">
    <property type="entry name" value="Oligoendopeptidase f, C-terminal domain"/>
    <property type="match status" value="1"/>
</dbReference>
<gene>
    <name evidence="10" type="ORF">B4110_1697</name>
</gene>
<dbReference type="NCBIfam" id="TIGR00181">
    <property type="entry name" value="pepF"/>
    <property type="match status" value="1"/>
</dbReference>
<evidence type="ECO:0000256" key="5">
    <source>
        <dbReference type="ARBA" id="ARBA00023049"/>
    </source>
</evidence>
<name>A0A150MVT8_9BACL</name>
<evidence type="ECO:0000313" key="11">
    <source>
        <dbReference type="Proteomes" id="UP000075324"/>
    </source>
</evidence>
<dbReference type="EC" id="3.4.24.-" evidence="6"/>
<dbReference type="Pfam" id="PF01432">
    <property type="entry name" value="Peptidase_M3"/>
    <property type="match status" value="1"/>
</dbReference>
<keyword evidence="3 6" id="KW-0378">Hydrolase</keyword>
<dbReference type="Pfam" id="PF08439">
    <property type="entry name" value="Peptidase_M3_N"/>
    <property type="match status" value="1"/>
</dbReference>
<dbReference type="PANTHER" id="PTHR11804:SF84">
    <property type="entry name" value="SACCHAROLYSIN"/>
    <property type="match status" value="1"/>
</dbReference>
<keyword evidence="7" id="KW-0732">Signal</keyword>
<dbReference type="SUPFAM" id="SSF55486">
    <property type="entry name" value="Metalloproteases ('zincins'), catalytic domain"/>
    <property type="match status" value="1"/>
</dbReference>
<comment type="cofactor">
    <cofactor evidence="6">
        <name>Zn(2+)</name>
        <dbReference type="ChEBI" id="CHEBI:29105"/>
    </cofactor>
    <text evidence="6">Binds 1 zinc ion.</text>
</comment>
<dbReference type="InterPro" id="IPR013647">
    <property type="entry name" value="OligopepF_N_dom"/>
</dbReference>
<evidence type="ECO:0000259" key="9">
    <source>
        <dbReference type="Pfam" id="PF08439"/>
    </source>
</evidence>
<comment type="similarity">
    <text evidence="6">Belongs to the peptidase M3B family.</text>
</comment>
<proteinExistence type="inferred from homology"/>
<reference evidence="10 11" key="1">
    <citation type="submission" date="2016-01" db="EMBL/GenBank/DDBJ databases">
        <title>Draft Genome Sequences of Seven Thermophilic Sporeformers Isolated from Foods.</title>
        <authorList>
            <person name="Berendsen E.M."/>
            <person name="Wells-Bennik M.H."/>
            <person name="Krawcyk A.O."/>
            <person name="De Jong A."/>
            <person name="Holsappel S."/>
            <person name="Eijlander R.T."/>
            <person name="Kuipers O.P."/>
        </authorList>
    </citation>
    <scope>NUCLEOTIDE SEQUENCE [LARGE SCALE GENOMIC DNA]</scope>
    <source>
        <strain evidence="10 11">B4110</strain>
    </source>
</reference>
<sequence length="623" mass="71604">MVKKRSYVWLIVMLLLVPLRTDAEETKIDAKYQWNLADIYPSEAGFHRDYQAVAAALPKLSAYEGKLQRASNVAKLFALNERIARKLEKLSLYAHLKQDLNIEDKTAAHLKAQVETLISDYAAKTAFIEPELLSLSERTLAKLQKSKPLKPYRYYFEELRERKKHTLSKRVEQLLAKLSPIISDPENIYNNAARGDYDPPSVRTPDGKTVSLTDENYTKALEHPDRNYRKRAFQTRFQSYETIENTSAATLYASVKADELYAKARKYKSGLDAALSADDVPKQVFTNLISTVNTHLPSLHRYVELRKKALGVDRVHTYDMSVPLVEETIAKKMKFPFETAQSLIFEGLKPLGDDYIQNVRRAFEQRWIDVYPRPKKYTGGYNTGAYDTHPFILLNYDGSLDGLLTTAHEIGHAMNSVYTNKTQPYHYSRQSIFTAEVASTANEWLMMDYFLKQAKTDEEKLYLLNQQIDQIRGTLYTQVMYSEFEQAIHDKVRQGGSLTAAELNELWLRLLKKYYGPAYAADPEAALGWLRIPHFYDAFYVYKYATSLAASFELVKQMKADETGEATKRYLQFLRSGTSDDPIRLLQKAGVDMTSPKPLENLLSYFDSLVREMEQLLKKQGRL</sequence>
<dbReference type="Gene3D" id="1.20.140.70">
    <property type="entry name" value="Oligopeptidase f, N-terminal domain"/>
    <property type="match status" value="1"/>
</dbReference>